<dbReference type="EMBL" id="CP014855">
    <property type="protein sequence ID" value="ASJ00674.1"/>
    <property type="molecule type" value="Genomic_DNA"/>
</dbReference>
<dbReference type="InterPro" id="IPR002744">
    <property type="entry name" value="MIP18-like"/>
</dbReference>
<gene>
    <name evidence="2" type="ORF">A3K92_03880</name>
</gene>
<organism evidence="2 3">
    <name type="scientific">Thermococcus gorgonarius</name>
    <dbReference type="NCBI Taxonomy" id="71997"/>
    <lineage>
        <taxon>Archaea</taxon>
        <taxon>Methanobacteriati</taxon>
        <taxon>Methanobacteriota</taxon>
        <taxon>Thermococci</taxon>
        <taxon>Thermococcales</taxon>
        <taxon>Thermococcaceae</taxon>
        <taxon>Thermococcus</taxon>
    </lineage>
</organism>
<dbReference type="AlphaFoldDB" id="A0A2Z2M9V7"/>
<keyword evidence="3" id="KW-1185">Reference proteome</keyword>
<proteinExistence type="predicted"/>
<evidence type="ECO:0000313" key="3">
    <source>
        <dbReference type="Proteomes" id="UP000250134"/>
    </source>
</evidence>
<dbReference type="Pfam" id="PF01883">
    <property type="entry name" value="FeS_assembly_P"/>
    <property type="match status" value="1"/>
</dbReference>
<accession>A0A2Z2M9V7</accession>
<dbReference type="OrthoDB" id="85378at2157"/>
<dbReference type="SUPFAM" id="SSF117916">
    <property type="entry name" value="Fe-S cluster assembly (FSCA) domain-like"/>
    <property type="match status" value="1"/>
</dbReference>
<dbReference type="GeneID" id="33331660"/>
<dbReference type="InterPro" id="IPR034904">
    <property type="entry name" value="FSCA_dom_sf"/>
</dbReference>
<dbReference type="Proteomes" id="UP000250134">
    <property type="component" value="Chromosome"/>
</dbReference>
<name>A0A2Z2M9V7_THEGO</name>
<dbReference type="RefSeq" id="WP_088885012.1">
    <property type="nucleotide sequence ID" value="NZ_CP014855.1"/>
</dbReference>
<evidence type="ECO:0000313" key="2">
    <source>
        <dbReference type="EMBL" id="ASJ00674.1"/>
    </source>
</evidence>
<feature type="domain" description="MIP18 family-like" evidence="1">
    <location>
        <begin position="16"/>
        <end position="51"/>
    </location>
</feature>
<protein>
    <recommendedName>
        <fullName evidence="1">MIP18 family-like domain-containing protein</fullName>
    </recommendedName>
</protein>
<sequence>MKVYMPDREWPEPYKAVIEELKKITDPITGGDILDSGVVAGLEVSEDTLKIWLKFESHAEYNITGESAIAYSKIIGDIMERFALVKFDNVYVYDLANNIVGKFENKRGYTAEDVLSGAGRKK</sequence>
<reference evidence="2 3" key="1">
    <citation type="submission" date="2016-03" db="EMBL/GenBank/DDBJ databases">
        <title>Complete genome sequence of Thermococcus gorgonarius.</title>
        <authorList>
            <person name="Oger P.M."/>
        </authorList>
    </citation>
    <scope>NUCLEOTIDE SEQUENCE [LARGE SCALE GENOMIC DNA]</scope>
    <source>
        <strain evidence="2 3">W-12</strain>
    </source>
</reference>
<evidence type="ECO:0000259" key="1">
    <source>
        <dbReference type="Pfam" id="PF01883"/>
    </source>
</evidence>
<dbReference type="KEGG" id="tgg:A3K92_03880"/>